<dbReference type="AlphaFoldDB" id="A0A0C2WCJ3"/>
<dbReference type="EMBL" id="KN818822">
    <property type="protein sequence ID" value="KIL54311.1"/>
    <property type="molecule type" value="Genomic_DNA"/>
</dbReference>
<feature type="compositionally biased region" description="Low complexity" evidence="1">
    <location>
        <begin position="11"/>
        <end position="22"/>
    </location>
</feature>
<dbReference type="InParanoid" id="A0A0C2WCJ3"/>
<proteinExistence type="predicted"/>
<accession>A0A0C2WCJ3</accession>
<dbReference type="HOGENOM" id="CLU_2263078_0_0_1"/>
<sequence length="103" mass="11741">MTGRVPEGANSRQRSALRQQSRQQKKRMSTCRASQELPFTINNPSNQLIQEWISILDYSTGDSCLLVIQYWSEVNWCRNTRAAAVTPLSTVFVLVSSKFKAFI</sequence>
<evidence type="ECO:0000313" key="3">
    <source>
        <dbReference type="Proteomes" id="UP000054549"/>
    </source>
</evidence>
<dbReference type="Proteomes" id="UP000054549">
    <property type="component" value="Unassembled WGS sequence"/>
</dbReference>
<organism evidence="2 3">
    <name type="scientific">Amanita muscaria (strain Koide BX008)</name>
    <dbReference type="NCBI Taxonomy" id="946122"/>
    <lineage>
        <taxon>Eukaryota</taxon>
        <taxon>Fungi</taxon>
        <taxon>Dikarya</taxon>
        <taxon>Basidiomycota</taxon>
        <taxon>Agaricomycotina</taxon>
        <taxon>Agaricomycetes</taxon>
        <taxon>Agaricomycetidae</taxon>
        <taxon>Agaricales</taxon>
        <taxon>Pluteineae</taxon>
        <taxon>Amanitaceae</taxon>
        <taxon>Amanita</taxon>
    </lineage>
</organism>
<evidence type="ECO:0000256" key="1">
    <source>
        <dbReference type="SAM" id="MobiDB-lite"/>
    </source>
</evidence>
<name>A0A0C2WCJ3_AMAMK</name>
<reference evidence="2 3" key="1">
    <citation type="submission" date="2014-04" db="EMBL/GenBank/DDBJ databases">
        <title>Evolutionary Origins and Diversification of the Mycorrhizal Mutualists.</title>
        <authorList>
            <consortium name="DOE Joint Genome Institute"/>
            <consortium name="Mycorrhizal Genomics Consortium"/>
            <person name="Kohler A."/>
            <person name="Kuo A."/>
            <person name="Nagy L.G."/>
            <person name="Floudas D."/>
            <person name="Copeland A."/>
            <person name="Barry K.W."/>
            <person name="Cichocki N."/>
            <person name="Veneault-Fourrey C."/>
            <person name="LaButti K."/>
            <person name="Lindquist E.A."/>
            <person name="Lipzen A."/>
            <person name="Lundell T."/>
            <person name="Morin E."/>
            <person name="Murat C."/>
            <person name="Riley R."/>
            <person name="Ohm R."/>
            <person name="Sun H."/>
            <person name="Tunlid A."/>
            <person name="Henrissat B."/>
            <person name="Grigoriev I.V."/>
            <person name="Hibbett D.S."/>
            <person name="Martin F."/>
        </authorList>
    </citation>
    <scope>NUCLEOTIDE SEQUENCE [LARGE SCALE GENOMIC DNA]</scope>
    <source>
        <strain evidence="2 3">Koide BX008</strain>
    </source>
</reference>
<keyword evidence="3" id="KW-1185">Reference proteome</keyword>
<gene>
    <name evidence="2" type="ORF">M378DRAFT_19029</name>
</gene>
<protein>
    <submittedName>
        <fullName evidence="2">Uncharacterized protein</fullName>
    </submittedName>
</protein>
<feature type="region of interest" description="Disordered" evidence="1">
    <location>
        <begin position="1"/>
        <end position="32"/>
    </location>
</feature>
<evidence type="ECO:0000313" key="2">
    <source>
        <dbReference type="EMBL" id="KIL54311.1"/>
    </source>
</evidence>